<dbReference type="EMBL" id="CADEAL010000563">
    <property type="protein sequence ID" value="CAB1422137.1"/>
    <property type="molecule type" value="Genomic_DNA"/>
</dbReference>
<sequence>MVGGRGKPFLYWWDSGAALTADMYLEDALTSATSNRTEPELICLKDTWEVFFLQFKSGHHGAPSLHNSSGLPRPPDKPGEAKPQDDVSYTNHNRVDQLTNQSGALSGGGVRAASSHGCTAAAWTHVYLLQAGVRPLKAAAVCVKPGGGELEGNSPGTDTSLQRELLGSAGLGIILEKASMLSCLMKALGDATKKYKYTSHKFPRVIIGGFLVRLYNPETSLVDPLVYFNTVTTALPLCHSPCLDE</sequence>
<dbReference type="AlphaFoldDB" id="A0A9N7U0I7"/>
<evidence type="ECO:0000313" key="3">
    <source>
        <dbReference type="Proteomes" id="UP001153269"/>
    </source>
</evidence>
<gene>
    <name evidence="2" type="ORF">PLEPLA_LOCUS10026</name>
</gene>
<comment type="caution">
    <text evidence="2">The sequence shown here is derived from an EMBL/GenBank/DDBJ whole genome shotgun (WGS) entry which is preliminary data.</text>
</comment>
<keyword evidence="3" id="KW-1185">Reference proteome</keyword>
<accession>A0A9N7U0I7</accession>
<feature type="region of interest" description="Disordered" evidence="1">
    <location>
        <begin position="63"/>
        <end position="88"/>
    </location>
</feature>
<proteinExistence type="predicted"/>
<evidence type="ECO:0000313" key="2">
    <source>
        <dbReference type="EMBL" id="CAB1422137.1"/>
    </source>
</evidence>
<dbReference type="Proteomes" id="UP001153269">
    <property type="component" value="Unassembled WGS sequence"/>
</dbReference>
<reference evidence="2" key="1">
    <citation type="submission" date="2020-03" db="EMBL/GenBank/DDBJ databases">
        <authorList>
            <person name="Weist P."/>
        </authorList>
    </citation>
    <scope>NUCLEOTIDE SEQUENCE</scope>
</reference>
<protein>
    <submittedName>
        <fullName evidence="2">Uncharacterized protein</fullName>
    </submittedName>
</protein>
<organism evidence="2 3">
    <name type="scientific">Pleuronectes platessa</name>
    <name type="common">European plaice</name>
    <dbReference type="NCBI Taxonomy" id="8262"/>
    <lineage>
        <taxon>Eukaryota</taxon>
        <taxon>Metazoa</taxon>
        <taxon>Chordata</taxon>
        <taxon>Craniata</taxon>
        <taxon>Vertebrata</taxon>
        <taxon>Euteleostomi</taxon>
        <taxon>Actinopterygii</taxon>
        <taxon>Neopterygii</taxon>
        <taxon>Teleostei</taxon>
        <taxon>Neoteleostei</taxon>
        <taxon>Acanthomorphata</taxon>
        <taxon>Carangaria</taxon>
        <taxon>Pleuronectiformes</taxon>
        <taxon>Pleuronectoidei</taxon>
        <taxon>Pleuronectidae</taxon>
        <taxon>Pleuronectes</taxon>
    </lineage>
</organism>
<feature type="compositionally biased region" description="Basic and acidic residues" evidence="1">
    <location>
        <begin position="74"/>
        <end position="85"/>
    </location>
</feature>
<evidence type="ECO:0000256" key="1">
    <source>
        <dbReference type="SAM" id="MobiDB-lite"/>
    </source>
</evidence>
<name>A0A9N7U0I7_PLEPL</name>